<dbReference type="GO" id="GO:0016987">
    <property type="term" value="F:sigma factor activity"/>
    <property type="evidence" value="ECO:0007669"/>
    <property type="project" value="UniProtKB-KW"/>
</dbReference>
<name>A0A5C6F5E5_9BACT</name>
<dbReference type="Proteomes" id="UP000318288">
    <property type="component" value="Unassembled WGS sequence"/>
</dbReference>
<accession>A0A5C6F5E5</accession>
<dbReference type="GO" id="GO:0006352">
    <property type="term" value="P:DNA-templated transcription initiation"/>
    <property type="evidence" value="ECO:0007669"/>
    <property type="project" value="InterPro"/>
</dbReference>
<evidence type="ECO:0000313" key="8">
    <source>
        <dbReference type="Proteomes" id="UP000318288"/>
    </source>
</evidence>
<evidence type="ECO:0000256" key="1">
    <source>
        <dbReference type="ARBA" id="ARBA00010641"/>
    </source>
</evidence>
<evidence type="ECO:0000256" key="2">
    <source>
        <dbReference type="ARBA" id="ARBA00023015"/>
    </source>
</evidence>
<dbReference type="InterPro" id="IPR014284">
    <property type="entry name" value="RNA_pol_sigma-70_dom"/>
</dbReference>
<dbReference type="Gene3D" id="1.10.1740.10">
    <property type="match status" value="1"/>
</dbReference>
<evidence type="ECO:0000313" key="7">
    <source>
        <dbReference type="EMBL" id="TWU56455.1"/>
    </source>
</evidence>
<dbReference type="InterPro" id="IPR007627">
    <property type="entry name" value="RNA_pol_sigma70_r2"/>
</dbReference>
<dbReference type="Pfam" id="PF04542">
    <property type="entry name" value="Sigma70_r2"/>
    <property type="match status" value="1"/>
</dbReference>
<dbReference type="PANTHER" id="PTHR43133">
    <property type="entry name" value="RNA POLYMERASE ECF-TYPE SIGMA FACTO"/>
    <property type="match status" value="1"/>
</dbReference>
<dbReference type="InterPro" id="IPR039425">
    <property type="entry name" value="RNA_pol_sigma-70-like"/>
</dbReference>
<dbReference type="SUPFAM" id="SSF88946">
    <property type="entry name" value="Sigma2 domain of RNA polymerase sigma factors"/>
    <property type="match status" value="1"/>
</dbReference>
<comment type="similarity">
    <text evidence="1">Belongs to the sigma-70 factor family. ECF subfamily.</text>
</comment>
<dbReference type="PANTHER" id="PTHR43133:SF8">
    <property type="entry name" value="RNA POLYMERASE SIGMA FACTOR HI_1459-RELATED"/>
    <property type="match status" value="1"/>
</dbReference>
<dbReference type="EMBL" id="SJPW01000003">
    <property type="protein sequence ID" value="TWU56455.1"/>
    <property type="molecule type" value="Genomic_DNA"/>
</dbReference>
<dbReference type="InterPro" id="IPR036388">
    <property type="entry name" value="WH-like_DNA-bd_sf"/>
</dbReference>
<evidence type="ECO:0000256" key="4">
    <source>
        <dbReference type="ARBA" id="ARBA00023125"/>
    </source>
</evidence>
<dbReference type="RefSeq" id="WP_146457535.1">
    <property type="nucleotide sequence ID" value="NZ_SJPW01000003.1"/>
</dbReference>
<keyword evidence="3" id="KW-0731">Sigma factor</keyword>
<keyword evidence="8" id="KW-1185">Reference proteome</keyword>
<gene>
    <name evidence="7" type="ORF">Poly51_23660</name>
</gene>
<dbReference type="GO" id="GO:0003677">
    <property type="term" value="F:DNA binding"/>
    <property type="evidence" value="ECO:0007669"/>
    <property type="project" value="UniProtKB-KW"/>
</dbReference>
<evidence type="ECO:0000256" key="3">
    <source>
        <dbReference type="ARBA" id="ARBA00023082"/>
    </source>
</evidence>
<keyword evidence="5" id="KW-0804">Transcription</keyword>
<proteinExistence type="inferred from homology"/>
<dbReference type="AlphaFoldDB" id="A0A5C6F5E5"/>
<comment type="caution">
    <text evidence="7">The sequence shown here is derived from an EMBL/GenBank/DDBJ whole genome shotgun (WGS) entry which is preliminary data.</text>
</comment>
<sequence>MTQKTRLSLLDELKNAGSEPAWRDFCGIYEQLIERWLLKEELQHADIDDLRQEVMATVVTELPKFDHNGRTGAFRRWLRLIVANRLNRKWEKKSREQKRLSPVNFSSIAEQLADDTSRMSVVWDQEHNQFVLNRMLNSIAGSFPETHVVAFRRITIGGESAQAVADDLGMSLGAVRVAQHRILKVLRQTAGELID</sequence>
<evidence type="ECO:0000256" key="5">
    <source>
        <dbReference type="ARBA" id="ARBA00023163"/>
    </source>
</evidence>
<dbReference type="SUPFAM" id="SSF88659">
    <property type="entry name" value="Sigma3 and sigma4 domains of RNA polymerase sigma factors"/>
    <property type="match status" value="1"/>
</dbReference>
<dbReference type="InterPro" id="IPR013325">
    <property type="entry name" value="RNA_pol_sigma_r2"/>
</dbReference>
<dbReference type="InterPro" id="IPR013324">
    <property type="entry name" value="RNA_pol_sigma_r3/r4-like"/>
</dbReference>
<protein>
    <submittedName>
        <fullName evidence="7">RNA polymerase sigma factor SigD</fullName>
    </submittedName>
</protein>
<dbReference type="NCBIfam" id="TIGR02937">
    <property type="entry name" value="sigma70-ECF"/>
    <property type="match status" value="1"/>
</dbReference>
<keyword evidence="2" id="KW-0805">Transcription regulation</keyword>
<keyword evidence="4" id="KW-0238">DNA-binding</keyword>
<dbReference type="OrthoDB" id="258490at2"/>
<evidence type="ECO:0000259" key="6">
    <source>
        <dbReference type="Pfam" id="PF04542"/>
    </source>
</evidence>
<feature type="domain" description="RNA polymerase sigma-70 region 2" evidence="6">
    <location>
        <begin position="29"/>
        <end position="95"/>
    </location>
</feature>
<reference evidence="7 8" key="1">
    <citation type="submission" date="2019-02" db="EMBL/GenBank/DDBJ databases">
        <title>Deep-cultivation of Planctomycetes and their phenomic and genomic characterization uncovers novel biology.</title>
        <authorList>
            <person name="Wiegand S."/>
            <person name="Jogler M."/>
            <person name="Boedeker C."/>
            <person name="Pinto D."/>
            <person name="Vollmers J."/>
            <person name="Rivas-Marin E."/>
            <person name="Kohn T."/>
            <person name="Peeters S.H."/>
            <person name="Heuer A."/>
            <person name="Rast P."/>
            <person name="Oberbeckmann S."/>
            <person name="Bunk B."/>
            <person name="Jeske O."/>
            <person name="Meyerdierks A."/>
            <person name="Storesund J.E."/>
            <person name="Kallscheuer N."/>
            <person name="Luecker S."/>
            <person name="Lage O.M."/>
            <person name="Pohl T."/>
            <person name="Merkel B.J."/>
            <person name="Hornburger P."/>
            <person name="Mueller R.-W."/>
            <person name="Bruemmer F."/>
            <person name="Labrenz M."/>
            <person name="Spormann A.M."/>
            <person name="Op Den Camp H."/>
            <person name="Overmann J."/>
            <person name="Amann R."/>
            <person name="Jetten M.S.M."/>
            <person name="Mascher T."/>
            <person name="Medema M.H."/>
            <person name="Devos D.P."/>
            <person name="Kaster A.-K."/>
            <person name="Ovreas L."/>
            <person name="Rohde M."/>
            <person name="Galperin M.Y."/>
            <person name="Jogler C."/>
        </authorList>
    </citation>
    <scope>NUCLEOTIDE SEQUENCE [LARGE SCALE GENOMIC DNA]</scope>
    <source>
        <strain evidence="7 8">Poly51</strain>
    </source>
</reference>
<dbReference type="Gene3D" id="1.10.10.10">
    <property type="entry name" value="Winged helix-like DNA-binding domain superfamily/Winged helix DNA-binding domain"/>
    <property type="match status" value="1"/>
</dbReference>
<organism evidence="7 8">
    <name type="scientific">Rubripirellula tenax</name>
    <dbReference type="NCBI Taxonomy" id="2528015"/>
    <lineage>
        <taxon>Bacteria</taxon>
        <taxon>Pseudomonadati</taxon>
        <taxon>Planctomycetota</taxon>
        <taxon>Planctomycetia</taxon>
        <taxon>Pirellulales</taxon>
        <taxon>Pirellulaceae</taxon>
        <taxon>Rubripirellula</taxon>
    </lineage>
</organism>